<reference evidence="1" key="1">
    <citation type="submission" date="2022-12" db="EMBL/GenBank/DDBJ databases">
        <authorList>
            <person name="Petersen C."/>
        </authorList>
    </citation>
    <scope>NUCLEOTIDE SEQUENCE</scope>
    <source>
        <strain evidence="1">IBT 21472</strain>
    </source>
</reference>
<comment type="caution">
    <text evidence="1">The sequence shown here is derived from an EMBL/GenBank/DDBJ whole genome shotgun (WGS) entry which is preliminary data.</text>
</comment>
<dbReference type="AlphaFoldDB" id="A0A9W9Q6Q9"/>
<organism evidence="1 2">
    <name type="scientific">Penicillium atrosanguineum</name>
    <dbReference type="NCBI Taxonomy" id="1132637"/>
    <lineage>
        <taxon>Eukaryota</taxon>
        <taxon>Fungi</taxon>
        <taxon>Dikarya</taxon>
        <taxon>Ascomycota</taxon>
        <taxon>Pezizomycotina</taxon>
        <taxon>Eurotiomycetes</taxon>
        <taxon>Eurotiomycetidae</taxon>
        <taxon>Eurotiales</taxon>
        <taxon>Aspergillaceae</taxon>
        <taxon>Penicillium</taxon>
    </lineage>
</organism>
<dbReference type="EMBL" id="JAPZBO010000002">
    <property type="protein sequence ID" value="KAJ5323917.1"/>
    <property type="molecule type" value="Genomic_DNA"/>
</dbReference>
<proteinExistence type="predicted"/>
<evidence type="ECO:0000313" key="2">
    <source>
        <dbReference type="Proteomes" id="UP001147746"/>
    </source>
</evidence>
<reference evidence="1" key="2">
    <citation type="journal article" date="2023" name="IMA Fungus">
        <title>Comparative genomic study of the Penicillium genus elucidates a diverse pangenome and 15 lateral gene transfer events.</title>
        <authorList>
            <person name="Petersen C."/>
            <person name="Sorensen T."/>
            <person name="Nielsen M.R."/>
            <person name="Sondergaard T.E."/>
            <person name="Sorensen J.L."/>
            <person name="Fitzpatrick D.A."/>
            <person name="Frisvad J.C."/>
            <person name="Nielsen K.L."/>
        </authorList>
    </citation>
    <scope>NUCLEOTIDE SEQUENCE</scope>
    <source>
        <strain evidence="1">IBT 21472</strain>
    </source>
</reference>
<protein>
    <submittedName>
        <fullName evidence="1">Uncharacterized protein</fullName>
    </submittedName>
</protein>
<gene>
    <name evidence="1" type="ORF">N7476_002517</name>
</gene>
<dbReference type="Proteomes" id="UP001147746">
    <property type="component" value="Unassembled WGS sequence"/>
</dbReference>
<evidence type="ECO:0000313" key="1">
    <source>
        <dbReference type="EMBL" id="KAJ5323917.1"/>
    </source>
</evidence>
<sequence>MAITFAVQKNPHFPSARSMTTEKNVRKSIEPNQPRVEVWDFECLEDLVEEEKPTDSSKDGFPVDMGILFMGKGGWI</sequence>
<accession>A0A9W9Q6Q9</accession>
<keyword evidence="2" id="KW-1185">Reference proteome</keyword>
<name>A0A9W9Q6Q9_9EURO</name>